<comment type="caution">
    <text evidence="2">The sequence shown here is derived from an EMBL/GenBank/DDBJ whole genome shotgun (WGS) entry which is preliminary data.</text>
</comment>
<evidence type="ECO:0000256" key="1">
    <source>
        <dbReference type="SAM" id="SignalP"/>
    </source>
</evidence>
<name>A0A855WWH0_9BACT</name>
<evidence type="ECO:0008006" key="4">
    <source>
        <dbReference type="Google" id="ProtNLM"/>
    </source>
</evidence>
<evidence type="ECO:0000313" key="3">
    <source>
        <dbReference type="Proteomes" id="UP000250918"/>
    </source>
</evidence>
<accession>A0A855WWH0</accession>
<evidence type="ECO:0000313" key="2">
    <source>
        <dbReference type="EMBL" id="PWB68436.1"/>
    </source>
</evidence>
<dbReference type="Proteomes" id="UP000250918">
    <property type="component" value="Unassembled WGS sequence"/>
</dbReference>
<proteinExistence type="predicted"/>
<dbReference type="EMBL" id="PQAP01000201">
    <property type="protein sequence ID" value="PWB68436.1"/>
    <property type="molecule type" value="Genomic_DNA"/>
</dbReference>
<keyword evidence="1" id="KW-0732">Signal</keyword>
<feature type="signal peptide" evidence="1">
    <location>
        <begin position="1"/>
        <end position="19"/>
    </location>
</feature>
<dbReference type="AlphaFoldDB" id="A0A855WWH0"/>
<organism evidence="2 3">
    <name type="scientific">candidate division GN15 bacterium</name>
    <dbReference type="NCBI Taxonomy" id="2072418"/>
    <lineage>
        <taxon>Bacteria</taxon>
        <taxon>candidate division GN15</taxon>
    </lineage>
</organism>
<sequence>MKVATFLCASLLLTQLGFASELHLASHCDTAYTFSKHETVLLVKPSNASPVEDSNFQVLRESLLKAGFNLADSAAGVQRYLTYYIRTGGTFESRTRIGRSLVETRVDSSRTSVTLAMFDASAPELKQQKQKMIWQAALNVPDKDYEKAAADLLAKLLKLYGKNEVKTESFKVRK</sequence>
<protein>
    <recommendedName>
        <fullName evidence="4">DUF4136 domain-containing protein</fullName>
    </recommendedName>
</protein>
<gene>
    <name evidence="2" type="ORF">C3F09_11665</name>
</gene>
<feature type="chain" id="PRO_5032529690" description="DUF4136 domain-containing protein" evidence="1">
    <location>
        <begin position="20"/>
        <end position="174"/>
    </location>
</feature>
<reference evidence="2 3" key="1">
    <citation type="journal article" date="2018" name="ISME J.">
        <title>A methanotrophic archaeon couples anaerobic oxidation of methane to Fe(III) reduction.</title>
        <authorList>
            <person name="Cai C."/>
            <person name="Leu A.O."/>
            <person name="Xie G.J."/>
            <person name="Guo J."/>
            <person name="Feng Y."/>
            <person name="Zhao J.X."/>
            <person name="Tyson G.W."/>
            <person name="Yuan Z."/>
            <person name="Hu S."/>
        </authorList>
    </citation>
    <scope>NUCLEOTIDE SEQUENCE [LARGE SCALE GENOMIC DNA]</scope>
    <source>
        <strain evidence="2">FeB_12</strain>
    </source>
</reference>